<reference evidence="3" key="2">
    <citation type="submission" date="2025-08" db="UniProtKB">
        <authorList>
            <consortium name="Ensembl"/>
        </authorList>
    </citation>
    <scope>IDENTIFICATION</scope>
</reference>
<dbReference type="InParanoid" id="A0A3Q1IXH8"/>
<dbReference type="PANTHER" id="PTHR22042">
    <property type="entry name" value="TANKYRASE 1 BINDING PROTEIN"/>
    <property type="match status" value="1"/>
</dbReference>
<dbReference type="OrthoDB" id="9950932at2759"/>
<evidence type="ECO:0000256" key="1">
    <source>
        <dbReference type="SAM" id="MobiDB-lite"/>
    </source>
</evidence>
<feature type="compositionally biased region" description="Basic and acidic residues" evidence="1">
    <location>
        <begin position="406"/>
        <end position="545"/>
    </location>
</feature>
<reference evidence="3" key="3">
    <citation type="submission" date="2025-09" db="UniProtKB">
        <authorList>
            <consortium name="Ensembl"/>
        </authorList>
    </citation>
    <scope>IDENTIFICATION</scope>
</reference>
<dbReference type="SMART" id="SM01319">
    <property type="entry name" value="Tankyrase_bdg_C"/>
    <property type="match status" value="1"/>
</dbReference>
<sequence length="1059" mass="125454">MLRETQREVASAKEVEQEEVPEAPPRLKRLHTEEQPKPKATYFALTAQIQEPVSPVDAGAKKGGMTSPFDDFSVRSLLGSSQGKNLPVRRNPSLDEAFGKTIKSQDQADESLLRSHMSLKEIRSVSDGQTSEEMMEVEKNREATMKSLEKEKQKQLEKQALLEFARMKEREMQRKFERQRQKDFEKEKQELERQKQIELEKQKQQEMEREKQQELERERHKQEKERQERQRQREEERQRELDKERHLLEIQKEKQKLEELEKFKELERQQLLEFQKQKQKEKEMQQALELEKQRQREKVEREEAEKIKQMALEQETLRLRELDKERERQKEMEKERQKELEWKKRRELERQRQLDIQRQELENQRLRQQELEKERRRKEEMERQQLLEFQKQKQKEKEMQQALELEQQRQKEKMVREEAEKRKQMALEQETLRLRELDKERERQKEMEKERQKELEWEKQRELERQRQKDLEKERQRQLDIERQEIENQRRRQQELEKERRRKEEMERMKEMERQQLLEFEKQKQAERERQQVLELEKRRLREKMEEEEAEKIRQVAKQQEAERQRLKEKLKKEEQDRAKSESSPLRPKVVDLDSVLWSDPLSKATPQRSDPATRWKEPSPRAEESYKPAILDIDSFTSQTQLSPSKDLFSVSSIQGVDSGLGSRLQPTPERDVSWKVPSQTSGSFSSPVWTTSPQDPWEMWPNEISVDKPMAEPRKQANRVSPEQLFIRQEERQLAPQRHWSTLMDEPHLLAPFNQTRTGIPPGGASSSFPAEPVWFPREPQRQDSSREIQRHRRSQELNRMRSRSVSRRSAPSSSAMEGNLSRMRSRSAHRERDRHSWVPQKQGVRDEEEGKDSETPVHETDSQYGTWETGLRTDDSLTPATPSSESNLSPSPRKPTPPHTPGERGSQFESDSPDSLLPSSSSESQTLSFPDAPTTLLDTSALRSRAQLAKKRAPRTRPTRATRQSAVLADGESENTEDWLYRDSTEAKVESKDDSDSEEQNKGADASPAVSSQPQRIALFPGVDPSSLKAQLKRRGDSDNQIDGPAPATFAALSIP</sequence>
<feature type="region of interest" description="Disordered" evidence="1">
    <location>
        <begin position="276"/>
        <end position="302"/>
    </location>
</feature>
<dbReference type="PANTHER" id="PTHR22042:SF3">
    <property type="entry name" value="RIKEN CDNA 2900026A02 GENE"/>
    <property type="match status" value="1"/>
</dbReference>
<feature type="domain" description="Tankyrase 1-binding protein C-terminal" evidence="2">
    <location>
        <begin position="927"/>
        <end position="1056"/>
    </location>
</feature>
<feature type="compositionally biased region" description="Basic and acidic residues" evidence="1">
    <location>
        <begin position="781"/>
        <end position="802"/>
    </location>
</feature>
<feature type="compositionally biased region" description="Polar residues" evidence="1">
    <location>
        <begin position="678"/>
        <end position="696"/>
    </location>
</feature>
<evidence type="ECO:0000259" key="2">
    <source>
        <dbReference type="SMART" id="SM01319"/>
    </source>
</evidence>
<feature type="compositionally biased region" description="Low complexity" evidence="1">
    <location>
        <begin position="912"/>
        <end position="927"/>
    </location>
</feature>
<feature type="compositionally biased region" description="Polar residues" evidence="1">
    <location>
        <begin position="879"/>
        <end position="891"/>
    </location>
</feature>
<feature type="compositionally biased region" description="Basic and acidic residues" evidence="1">
    <location>
        <begin position="136"/>
        <end position="156"/>
    </location>
</feature>
<keyword evidence="4" id="KW-1185">Reference proteome</keyword>
<organism evidence="3 4">
    <name type="scientific">Anabas testudineus</name>
    <name type="common">Climbing perch</name>
    <name type="synonym">Anthias testudineus</name>
    <dbReference type="NCBI Taxonomy" id="64144"/>
    <lineage>
        <taxon>Eukaryota</taxon>
        <taxon>Metazoa</taxon>
        <taxon>Chordata</taxon>
        <taxon>Craniata</taxon>
        <taxon>Vertebrata</taxon>
        <taxon>Euteleostomi</taxon>
        <taxon>Actinopterygii</taxon>
        <taxon>Neopterygii</taxon>
        <taxon>Teleostei</taxon>
        <taxon>Neoteleostei</taxon>
        <taxon>Acanthomorphata</taxon>
        <taxon>Anabantaria</taxon>
        <taxon>Anabantiformes</taxon>
        <taxon>Anabantoidei</taxon>
        <taxon>Anabantidae</taxon>
        <taxon>Anabas</taxon>
    </lineage>
</organism>
<feature type="compositionally biased region" description="Basic and acidic residues" evidence="1">
    <location>
        <begin position="982"/>
        <end position="1005"/>
    </location>
</feature>
<feature type="compositionally biased region" description="Basic residues" evidence="1">
    <location>
        <begin position="951"/>
        <end position="963"/>
    </location>
</feature>
<dbReference type="InterPro" id="IPR032764">
    <property type="entry name" value="Tankyrase-bd_C"/>
</dbReference>
<feature type="compositionally biased region" description="Basic and acidic residues" evidence="1">
    <location>
        <begin position="855"/>
        <end position="864"/>
    </location>
</feature>
<feature type="region of interest" description="Disordered" evidence="1">
    <location>
        <begin position="320"/>
        <end position="341"/>
    </location>
</feature>
<dbReference type="InterPro" id="IPR040006">
    <property type="entry name" value="TNKS1BP1-like"/>
</dbReference>
<name>A0A3Q1IXH8_ANATE</name>
<dbReference type="OMA" id="TNHKTQP"/>
<feature type="region of interest" description="Disordered" evidence="1">
    <location>
        <begin position="754"/>
        <end position="1059"/>
    </location>
</feature>
<dbReference type="STRING" id="64144.ENSATEP00000023934"/>
<protein>
    <recommendedName>
        <fullName evidence="2">Tankyrase 1-binding protein C-terminal domain-containing protein</fullName>
    </recommendedName>
</protein>
<feature type="region of interest" description="Disordered" evidence="1">
    <location>
        <begin position="1"/>
        <end position="36"/>
    </location>
</feature>
<reference evidence="3" key="1">
    <citation type="submission" date="2021-04" db="EMBL/GenBank/DDBJ databases">
        <authorList>
            <consortium name="Wellcome Sanger Institute Data Sharing"/>
        </authorList>
    </citation>
    <scope>NUCLEOTIDE SEQUENCE [LARGE SCALE GENOMIC DNA]</scope>
</reference>
<feature type="region of interest" description="Disordered" evidence="1">
    <location>
        <begin position="382"/>
        <end position="629"/>
    </location>
</feature>
<evidence type="ECO:0000313" key="4">
    <source>
        <dbReference type="Proteomes" id="UP000265040"/>
    </source>
</evidence>
<feature type="region of interest" description="Disordered" evidence="1">
    <location>
        <begin position="171"/>
        <end position="244"/>
    </location>
</feature>
<evidence type="ECO:0000313" key="3">
    <source>
        <dbReference type="Ensembl" id="ENSATEP00000023934.1"/>
    </source>
</evidence>
<feature type="region of interest" description="Disordered" evidence="1">
    <location>
        <begin position="99"/>
        <end position="156"/>
    </location>
</feature>
<feature type="compositionally biased region" description="Basic and acidic residues" evidence="1">
    <location>
        <begin position="560"/>
        <end position="581"/>
    </location>
</feature>
<feature type="region of interest" description="Disordered" evidence="1">
    <location>
        <begin position="658"/>
        <end position="703"/>
    </location>
</feature>
<dbReference type="Proteomes" id="UP000265040">
    <property type="component" value="Chromosome 9"/>
</dbReference>
<feature type="compositionally biased region" description="Basic and acidic residues" evidence="1">
    <location>
        <begin position="1"/>
        <end position="15"/>
    </location>
</feature>
<dbReference type="Ensembl" id="ENSATET00000024318.3">
    <property type="protein sequence ID" value="ENSATEP00000023934.1"/>
    <property type="gene ID" value="ENSATEG00000016609.3"/>
</dbReference>
<feature type="compositionally biased region" description="Basic and acidic residues" evidence="1">
    <location>
        <begin position="612"/>
        <end position="627"/>
    </location>
</feature>
<feature type="compositionally biased region" description="Basic and acidic residues" evidence="1">
    <location>
        <begin position="382"/>
        <end position="399"/>
    </location>
</feature>
<proteinExistence type="predicted"/>
<dbReference type="GeneTree" id="ENSGT01050000245296"/>
<dbReference type="AlphaFoldDB" id="A0A3Q1IXH8"/>
<gene>
    <name evidence="3" type="primary">CRACD</name>
</gene>
<accession>A0A3Q1IXH8</accession>
<dbReference type="Pfam" id="PF15327">
    <property type="entry name" value="Tankyrase_bdg_C"/>
    <property type="match status" value="1"/>
</dbReference>